<feature type="compositionally biased region" description="Low complexity" evidence="1">
    <location>
        <begin position="65"/>
        <end position="83"/>
    </location>
</feature>
<reference evidence="2 3" key="1">
    <citation type="submission" date="2018-05" db="EMBL/GenBank/DDBJ databases">
        <title>Micromonosporas from Atacama Desert.</title>
        <authorList>
            <person name="Carro L."/>
            <person name="Golinska P."/>
            <person name="Klenk H.-P."/>
            <person name="Goodfellow M."/>
        </authorList>
    </citation>
    <scope>NUCLEOTIDE SEQUENCE [LARGE SCALE GENOMIC DNA]</scope>
    <source>
        <strain evidence="2 3">4G51</strain>
    </source>
</reference>
<evidence type="ECO:0000313" key="2">
    <source>
        <dbReference type="EMBL" id="PWR11175.1"/>
    </source>
</evidence>
<name>A0A317DEP4_9ACTN</name>
<organism evidence="2 3">
    <name type="scientific">Micromonospora sicca</name>
    <dbReference type="NCBI Taxonomy" id="2202420"/>
    <lineage>
        <taxon>Bacteria</taxon>
        <taxon>Bacillati</taxon>
        <taxon>Actinomycetota</taxon>
        <taxon>Actinomycetes</taxon>
        <taxon>Micromonosporales</taxon>
        <taxon>Micromonosporaceae</taxon>
        <taxon>Micromonospora</taxon>
    </lineage>
</organism>
<gene>
    <name evidence="2" type="ORF">DKT69_27220</name>
</gene>
<dbReference type="AlphaFoldDB" id="A0A317DEP4"/>
<protein>
    <submittedName>
        <fullName evidence="2">Uncharacterized protein</fullName>
    </submittedName>
</protein>
<feature type="compositionally biased region" description="Basic and acidic residues" evidence="1">
    <location>
        <begin position="13"/>
        <end position="32"/>
    </location>
</feature>
<evidence type="ECO:0000256" key="1">
    <source>
        <dbReference type="SAM" id="MobiDB-lite"/>
    </source>
</evidence>
<evidence type="ECO:0000313" key="3">
    <source>
        <dbReference type="Proteomes" id="UP000246050"/>
    </source>
</evidence>
<proteinExistence type="predicted"/>
<dbReference type="EMBL" id="QGKS01000330">
    <property type="protein sequence ID" value="PWR11175.1"/>
    <property type="molecule type" value="Genomic_DNA"/>
</dbReference>
<comment type="caution">
    <text evidence="2">The sequence shown here is derived from an EMBL/GenBank/DDBJ whole genome shotgun (WGS) entry which is preliminary data.</text>
</comment>
<feature type="compositionally biased region" description="Polar residues" evidence="1">
    <location>
        <begin position="115"/>
        <end position="124"/>
    </location>
</feature>
<accession>A0A317DEP4</accession>
<feature type="region of interest" description="Disordered" evidence="1">
    <location>
        <begin position="1"/>
        <end position="124"/>
    </location>
</feature>
<sequence>MVGPTKIGTREAVAPRETVERAREVDRARRSPVDQCTPLLRPPVPGSGTSRTVTFQAYRPDRSPASRPGPAARRARSGAATPGDRPVLDPAMPGAQPVRAAMRDGTAQRAPSAAATKSTNPTVR</sequence>
<dbReference type="Proteomes" id="UP000246050">
    <property type="component" value="Unassembled WGS sequence"/>
</dbReference>